<reference evidence="3" key="1">
    <citation type="submission" date="2016-10" db="EMBL/GenBank/DDBJ databases">
        <authorList>
            <person name="Varghese N."/>
            <person name="Submissions S."/>
        </authorList>
    </citation>
    <scope>NUCLEOTIDE SEQUENCE [LARGE SCALE GENOMIC DNA]</scope>
    <source>
        <strain evidence="3">DSM 7481</strain>
    </source>
</reference>
<protein>
    <submittedName>
        <fullName evidence="2">Pimeloyl-ACP methyl ester carboxylesterase</fullName>
    </submittedName>
</protein>
<dbReference type="PANTHER" id="PTHR43194:SF5">
    <property type="entry name" value="PIMELOYL-[ACYL-CARRIER PROTEIN] METHYL ESTER ESTERASE"/>
    <property type="match status" value="1"/>
</dbReference>
<keyword evidence="3" id="KW-1185">Reference proteome</keyword>
<dbReference type="RefSeq" id="WP_092954974.1">
    <property type="nucleotide sequence ID" value="NZ_FOMQ01000012.1"/>
</dbReference>
<dbReference type="PANTHER" id="PTHR43194">
    <property type="entry name" value="HYDROLASE ALPHA/BETA FOLD FAMILY"/>
    <property type="match status" value="1"/>
</dbReference>
<organism evidence="2 3">
    <name type="scientific">Paracidovorax konjaci</name>
    <dbReference type="NCBI Taxonomy" id="32040"/>
    <lineage>
        <taxon>Bacteria</taxon>
        <taxon>Pseudomonadati</taxon>
        <taxon>Pseudomonadota</taxon>
        <taxon>Betaproteobacteria</taxon>
        <taxon>Burkholderiales</taxon>
        <taxon>Comamonadaceae</taxon>
        <taxon>Paracidovorax</taxon>
    </lineage>
</organism>
<dbReference type="InterPro" id="IPR029058">
    <property type="entry name" value="AB_hydrolase_fold"/>
</dbReference>
<dbReference type="SUPFAM" id="SSF53474">
    <property type="entry name" value="alpha/beta-Hydrolases"/>
    <property type="match status" value="1"/>
</dbReference>
<gene>
    <name evidence="2" type="ORF">SAMN04489710_112118</name>
</gene>
<dbReference type="Gene3D" id="3.40.50.1820">
    <property type="entry name" value="alpha/beta hydrolase"/>
    <property type="match status" value="1"/>
</dbReference>
<dbReference type="InterPro" id="IPR050228">
    <property type="entry name" value="Carboxylesterase_BioH"/>
</dbReference>
<dbReference type="Pfam" id="PF12697">
    <property type="entry name" value="Abhydrolase_6"/>
    <property type="match status" value="1"/>
</dbReference>
<dbReference type="InterPro" id="IPR000073">
    <property type="entry name" value="AB_hydrolase_1"/>
</dbReference>
<evidence type="ECO:0000313" key="3">
    <source>
        <dbReference type="Proteomes" id="UP000199517"/>
    </source>
</evidence>
<evidence type="ECO:0000313" key="2">
    <source>
        <dbReference type="EMBL" id="SFE04809.1"/>
    </source>
</evidence>
<proteinExistence type="predicted"/>
<dbReference type="OrthoDB" id="2086224at2"/>
<sequence length="234" mass="25384">MSRQPLVFLPGLLCDERLWRDQALGLSDIAEPMTADLTRDDSVAAMARRTLESAPARFALAALSMGGYVAFEILRQAPERVTRLALFDTTASVDSPSRAARRQAGISSMRFGRFAGVTDRLLPQLIHASRTDGPVGRDVKAMASRVGGAAFLRQQQAIVDRPDARPLLPGIRVPTLVAVGDGDVLTPVSEAMAIHLAIPSSRWRVFEDCGHLPAMEVPDEVTAALREWLGWSSD</sequence>
<evidence type="ECO:0000259" key="1">
    <source>
        <dbReference type="Pfam" id="PF12697"/>
    </source>
</evidence>
<accession>A0A1I1XBQ3</accession>
<dbReference type="EMBL" id="FOMQ01000012">
    <property type="protein sequence ID" value="SFE04809.1"/>
    <property type="molecule type" value="Genomic_DNA"/>
</dbReference>
<dbReference type="AlphaFoldDB" id="A0A1I1XBQ3"/>
<dbReference type="STRING" id="32040.SAMN04489710_112118"/>
<name>A0A1I1XBQ3_9BURK</name>
<dbReference type="Proteomes" id="UP000199517">
    <property type="component" value="Unassembled WGS sequence"/>
</dbReference>
<feature type="domain" description="AB hydrolase-1" evidence="1">
    <location>
        <begin position="35"/>
        <end position="223"/>
    </location>
</feature>